<dbReference type="RefSeq" id="WP_285273195.1">
    <property type="nucleotide sequence ID" value="NZ_JASNVW010000001.1"/>
</dbReference>
<keyword evidence="1" id="KW-1133">Transmembrane helix</keyword>
<protein>
    <submittedName>
        <fullName evidence="2">Uncharacterized protein</fullName>
    </submittedName>
</protein>
<reference evidence="2 3" key="1">
    <citation type="submission" date="2023-05" db="EMBL/GenBank/DDBJ databases">
        <title>A new hyperthermophilic archaea 'Ignisphaera cupida' sp. nov. and description of the family 'Ignisphaeraceae' fam. nov.</title>
        <authorList>
            <person name="Podosokorskaya O.A."/>
            <person name="Elcheninov A.G."/>
            <person name="Klukina A."/>
            <person name="Merkel A.Y."/>
        </authorList>
    </citation>
    <scope>NUCLEOTIDE SEQUENCE [LARGE SCALE GENOMIC DNA]</scope>
    <source>
        <strain evidence="2 3">4213-co</strain>
    </source>
</reference>
<comment type="caution">
    <text evidence="2">The sequence shown here is derived from an EMBL/GenBank/DDBJ whole genome shotgun (WGS) entry which is preliminary data.</text>
</comment>
<name>A0ABD4Z5F0_9CREN</name>
<feature type="transmembrane region" description="Helical" evidence="1">
    <location>
        <begin position="7"/>
        <end position="24"/>
    </location>
</feature>
<dbReference type="InterPro" id="IPR011043">
    <property type="entry name" value="Gal_Oxase/kelch_b-propeller"/>
</dbReference>
<gene>
    <name evidence="2" type="ORF">QPL79_02455</name>
</gene>
<keyword evidence="3" id="KW-1185">Reference proteome</keyword>
<dbReference type="AlphaFoldDB" id="A0ABD4Z5F0"/>
<accession>A0ABD4Z5F0</accession>
<organism evidence="2 3">
    <name type="scientific">Ignisphaera cupida</name>
    <dbReference type="NCBI Taxonomy" id="3050454"/>
    <lineage>
        <taxon>Archaea</taxon>
        <taxon>Thermoproteota</taxon>
        <taxon>Thermoprotei</taxon>
        <taxon>Desulfurococcales</taxon>
        <taxon>Desulfurococcaceae</taxon>
        <taxon>Ignisphaera</taxon>
    </lineage>
</organism>
<evidence type="ECO:0000313" key="2">
    <source>
        <dbReference type="EMBL" id="MDK6028227.1"/>
    </source>
</evidence>
<sequence>MVIKFIALQYTVIMLLTFTVQFLYSEHVVLPYLGAPNAICFYNGTVYVFGFENSSKVPRAFAISFDVQNNNVVKIFNGSFGGFYNCIVYEDKIYVVGFENISNVFSWALTIFSSSLHLERMVLENLSSGINVAMDIVVHNNSLYVAGVVNKSGNAFIRIEKRSLKTLTIESVLNIRIGSAVGIVPRLYIIKNFLVIAYTNREKGVISMDFLDTNLNLVNRINVNINGYLYSIVSDNNCIYIGGSFGVAKICDGKVNNLVYLYGGDALSVKFYNESLIALVSTPIGIDSAQINVYALDKNLNILWRKHLNNSYRHLLYIKPVEIVENSIVIASSSSSGFWTLNKFAIPQISTKADRDFITCYTEVVIVLSYLLTMAIIIILRLLRYSRMQRR</sequence>
<keyword evidence="1" id="KW-0812">Transmembrane</keyword>
<evidence type="ECO:0000313" key="3">
    <source>
        <dbReference type="Proteomes" id="UP001529235"/>
    </source>
</evidence>
<feature type="transmembrane region" description="Helical" evidence="1">
    <location>
        <begin position="364"/>
        <end position="383"/>
    </location>
</feature>
<keyword evidence="1" id="KW-0472">Membrane</keyword>
<dbReference type="SUPFAM" id="SSF50965">
    <property type="entry name" value="Galactose oxidase, central domain"/>
    <property type="match status" value="1"/>
</dbReference>
<dbReference type="EMBL" id="JASNVW010000001">
    <property type="protein sequence ID" value="MDK6028227.1"/>
    <property type="molecule type" value="Genomic_DNA"/>
</dbReference>
<evidence type="ECO:0000256" key="1">
    <source>
        <dbReference type="SAM" id="Phobius"/>
    </source>
</evidence>
<dbReference type="Proteomes" id="UP001529235">
    <property type="component" value="Unassembled WGS sequence"/>
</dbReference>
<proteinExistence type="predicted"/>